<gene>
    <name evidence="1" type="ORF">SAMN04487906_0762</name>
</gene>
<dbReference type="EMBL" id="FPAG01000002">
    <property type="protein sequence ID" value="SFS54187.1"/>
    <property type="molecule type" value="Genomic_DNA"/>
</dbReference>
<evidence type="ECO:0000313" key="1">
    <source>
        <dbReference type="EMBL" id="SFS54187.1"/>
    </source>
</evidence>
<protein>
    <submittedName>
        <fullName evidence="1">Uncharacterized protein</fullName>
    </submittedName>
</protein>
<accession>A0A1I6QNY6</accession>
<dbReference type="AlphaFoldDB" id="A0A1I6QNY6"/>
<proteinExistence type="predicted"/>
<name>A0A1I6QNY6_9FLAO</name>
<organism evidence="1 2">
    <name type="scientific">Zhouia amylolytica</name>
    <dbReference type="NCBI Taxonomy" id="376730"/>
    <lineage>
        <taxon>Bacteria</taxon>
        <taxon>Pseudomonadati</taxon>
        <taxon>Bacteroidota</taxon>
        <taxon>Flavobacteriia</taxon>
        <taxon>Flavobacteriales</taxon>
        <taxon>Flavobacteriaceae</taxon>
        <taxon>Zhouia</taxon>
    </lineage>
</organism>
<dbReference type="RefSeq" id="WP_161808352.1">
    <property type="nucleotide sequence ID" value="NZ_FPAG01000002.1"/>
</dbReference>
<dbReference type="Proteomes" id="UP000183209">
    <property type="component" value="Unassembled WGS sequence"/>
</dbReference>
<reference evidence="1 2" key="1">
    <citation type="submission" date="2016-10" db="EMBL/GenBank/DDBJ databases">
        <authorList>
            <person name="de Groot N.N."/>
        </authorList>
    </citation>
    <scope>NUCLEOTIDE SEQUENCE [LARGE SCALE GENOMIC DNA]</scope>
    <source>
        <strain evidence="1 2">CGMCC 1.6114</strain>
    </source>
</reference>
<evidence type="ECO:0000313" key="2">
    <source>
        <dbReference type="Proteomes" id="UP000183209"/>
    </source>
</evidence>
<sequence length="54" mass="6217">MAICYVYTAVERKILFLFRVKTKKKLSGLIPFEEAKQIKSQFKDAQICVHALAV</sequence>